<dbReference type="PROSITE" id="PS00099">
    <property type="entry name" value="THIOLASE_3"/>
    <property type="match status" value="1"/>
</dbReference>
<dbReference type="InterPro" id="IPR050215">
    <property type="entry name" value="Thiolase-like_sf_Thiolase"/>
</dbReference>
<dbReference type="GO" id="GO:0010124">
    <property type="term" value="P:phenylacetate catabolic process"/>
    <property type="evidence" value="ECO:0007669"/>
    <property type="project" value="TreeGrafter"/>
</dbReference>
<name>A0A1H7PKC2_HALLR</name>
<dbReference type="InterPro" id="IPR020613">
    <property type="entry name" value="Thiolase_CS"/>
</dbReference>
<keyword evidence="4" id="KW-0414">Isoprene biosynthesis</keyword>
<organism evidence="9 10">
    <name type="scientific">Haloferax larsenii</name>
    <dbReference type="NCBI Taxonomy" id="302484"/>
    <lineage>
        <taxon>Archaea</taxon>
        <taxon>Methanobacteriati</taxon>
        <taxon>Methanobacteriota</taxon>
        <taxon>Stenosarchaea group</taxon>
        <taxon>Halobacteria</taxon>
        <taxon>Halobacteriales</taxon>
        <taxon>Haloferacaceae</taxon>
        <taxon>Haloferax</taxon>
    </lineage>
</organism>
<dbReference type="PANTHER" id="PTHR43853">
    <property type="entry name" value="3-KETOACYL-COA THIOLASE, PEROXISOMAL"/>
    <property type="match status" value="1"/>
</dbReference>
<dbReference type="InterPro" id="IPR002155">
    <property type="entry name" value="Thiolase"/>
</dbReference>
<dbReference type="SUPFAM" id="SSF53901">
    <property type="entry name" value="Thiolase-like"/>
    <property type="match status" value="2"/>
</dbReference>
<evidence type="ECO:0000259" key="8">
    <source>
        <dbReference type="Pfam" id="PF02803"/>
    </source>
</evidence>
<gene>
    <name evidence="9" type="ORF">SAMN04488691_104111</name>
</gene>
<evidence type="ECO:0000313" key="10">
    <source>
        <dbReference type="Proteomes" id="UP000183894"/>
    </source>
</evidence>
<evidence type="ECO:0000256" key="2">
    <source>
        <dbReference type="ARBA" id="ARBA00010982"/>
    </source>
</evidence>
<evidence type="ECO:0000259" key="7">
    <source>
        <dbReference type="Pfam" id="PF00108"/>
    </source>
</evidence>
<evidence type="ECO:0000256" key="6">
    <source>
        <dbReference type="ARBA" id="ARBA00024073"/>
    </source>
</evidence>
<protein>
    <recommendedName>
        <fullName evidence="6">acetyl-CoA C-acyltransferase</fullName>
        <ecNumber evidence="6">2.3.1.16</ecNumber>
    </recommendedName>
</protein>
<dbReference type="PROSITE" id="PS00098">
    <property type="entry name" value="THIOLASE_1"/>
    <property type="match status" value="1"/>
</dbReference>
<comment type="similarity">
    <text evidence="2">Belongs to the thiolase-like superfamily. Thiolase family.</text>
</comment>
<keyword evidence="3" id="KW-0808">Transferase</keyword>
<dbReference type="InterPro" id="IPR020617">
    <property type="entry name" value="Thiolase_C"/>
</dbReference>
<dbReference type="PROSITE" id="PS00737">
    <property type="entry name" value="THIOLASE_2"/>
    <property type="match status" value="1"/>
</dbReference>
<dbReference type="NCBIfam" id="TIGR01930">
    <property type="entry name" value="AcCoA-C-Actrans"/>
    <property type="match status" value="1"/>
</dbReference>
<dbReference type="Pfam" id="PF00108">
    <property type="entry name" value="Thiolase_N"/>
    <property type="match status" value="1"/>
</dbReference>
<dbReference type="InterPro" id="IPR020616">
    <property type="entry name" value="Thiolase_N"/>
</dbReference>
<dbReference type="Pfam" id="PF02803">
    <property type="entry name" value="Thiolase_C"/>
    <property type="match status" value="1"/>
</dbReference>
<dbReference type="GO" id="GO:0005737">
    <property type="term" value="C:cytoplasm"/>
    <property type="evidence" value="ECO:0007669"/>
    <property type="project" value="UniProtKB-ARBA"/>
</dbReference>
<dbReference type="Gene3D" id="3.40.47.10">
    <property type="match status" value="1"/>
</dbReference>
<sequence length="390" mass="41490">MPADTTDMSSEREHAVVVDAVRTPQTKKEGGFTDLYPEDLVKAVLNALVGRTGVDSEEWTDFRLGCANQEAEQGRNLARQSLLAGGFPESIPGATLSRLCGSSLTTLNDAARAVESGDGAVYPIAGVEHMTRIPFSDWLHPALEERYDGGDTLSMGKTAETVARRYDISREDQDEFALRSHERAIDARESGRFDDEIVPVETPDGVVEHDEGPRANTSMEVLSDLPTVFADDDAASVTPGNASPLTDGAAGALVTAESYADANDLPVLGRVVSRAVVGVDPEEMGVAPISATRAALDTAGLTIDDIDLVELNEAFASQSLYCKRELGIDDEILNVNGGAIALGHPLGCSGARIATTLLHELDRRDGRYGLATMCVGFGQGVATVFERPDR</sequence>
<dbReference type="AlphaFoldDB" id="A0A1H7PKC2"/>
<accession>A0A1H7PKC2</accession>
<evidence type="ECO:0000313" key="9">
    <source>
        <dbReference type="EMBL" id="SEL35874.1"/>
    </source>
</evidence>
<feature type="domain" description="Thiolase N-terminal" evidence="7">
    <location>
        <begin position="16"/>
        <end position="258"/>
    </location>
</feature>
<dbReference type="InterPro" id="IPR020615">
    <property type="entry name" value="Thiolase_acyl_enz_int_AS"/>
</dbReference>
<dbReference type="EC" id="2.3.1.16" evidence="6"/>
<dbReference type="EMBL" id="FOAD01000004">
    <property type="protein sequence ID" value="SEL35874.1"/>
    <property type="molecule type" value="Genomic_DNA"/>
</dbReference>
<dbReference type="FunFam" id="3.40.47.10:FF:000010">
    <property type="entry name" value="Acetyl-CoA acetyltransferase (Thiolase)"/>
    <property type="match status" value="1"/>
</dbReference>
<dbReference type="CDD" id="cd00751">
    <property type="entry name" value="thiolase"/>
    <property type="match status" value="1"/>
</dbReference>
<dbReference type="InterPro" id="IPR020610">
    <property type="entry name" value="Thiolase_AS"/>
</dbReference>
<dbReference type="InterPro" id="IPR016039">
    <property type="entry name" value="Thiolase-like"/>
</dbReference>
<proteinExistence type="inferred from homology"/>
<keyword evidence="5" id="KW-0012">Acyltransferase</keyword>
<reference evidence="9 10" key="1">
    <citation type="submission" date="2016-10" db="EMBL/GenBank/DDBJ databases">
        <authorList>
            <person name="de Groot N.N."/>
        </authorList>
    </citation>
    <scope>NUCLEOTIDE SEQUENCE [LARGE SCALE GENOMIC DNA]</scope>
    <source>
        <strain evidence="9 10">CDM_5</strain>
    </source>
</reference>
<dbReference type="PIRSF" id="PIRSF000429">
    <property type="entry name" value="Ac-CoA_Ac_transf"/>
    <property type="match status" value="1"/>
</dbReference>
<evidence type="ECO:0000256" key="5">
    <source>
        <dbReference type="ARBA" id="ARBA00023315"/>
    </source>
</evidence>
<dbReference type="GO" id="GO:0003988">
    <property type="term" value="F:acetyl-CoA C-acyltransferase activity"/>
    <property type="evidence" value="ECO:0007669"/>
    <property type="project" value="UniProtKB-EC"/>
</dbReference>
<dbReference type="OrthoDB" id="25212at2157"/>
<evidence type="ECO:0000256" key="4">
    <source>
        <dbReference type="ARBA" id="ARBA00023229"/>
    </source>
</evidence>
<evidence type="ECO:0000256" key="3">
    <source>
        <dbReference type="ARBA" id="ARBA00022679"/>
    </source>
</evidence>
<evidence type="ECO:0000256" key="1">
    <source>
        <dbReference type="ARBA" id="ARBA00005189"/>
    </source>
</evidence>
<comment type="pathway">
    <text evidence="1">Lipid metabolism.</text>
</comment>
<dbReference type="GO" id="GO:0006635">
    <property type="term" value="P:fatty acid beta-oxidation"/>
    <property type="evidence" value="ECO:0007669"/>
    <property type="project" value="TreeGrafter"/>
</dbReference>
<dbReference type="Proteomes" id="UP000183894">
    <property type="component" value="Unassembled WGS sequence"/>
</dbReference>
<dbReference type="GO" id="GO:0008299">
    <property type="term" value="P:isoprenoid biosynthetic process"/>
    <property type="evidence" value="ECO:0007669"/>
    <property type="project" value="UniProtKB-KW"/>
</dbReference>
<feature type="domain" description="Thiolase C-terminal" evidence="8">
    <location>
        <begin position="266"/>
        <end position="387"/>
    </location>
</feature>
<dbReference type="PANTHER" id="PTHR43853:SF2">
    <property type="entry name" value="3-OXOADIPYL-COA_3-OXO-5,6-DEHYDROSUBERYL-COA THIOLASE"/>
    <property type="match status" value="1"/>
</dbReference>